<gene>
    <name evidence="3" type="primary">LOC105433368</name>
</gene>
<dbReference type="KEGG" id="pbar:105433368"/>
<accession>A0A6I9WWB8</accession>
<keyword evidence="1" id="KW-0732">Signal</keyword>
<evidence type="ECO:0000313" key="2">
    <source>
        <dbReference type="Proteomes" id="UP000504615"/>
    </source>
</evidence>
<proteinExistence type="predicted"/>
<protein>
    <submittedName>
        <fullName evidence="3">Uncharacterized protein LOC105433368</fullName>
    </submittedName>
</protein>
<reference evidence="3" key="1">
    <citation type="submission" date="2025-08" db="UniProtKB">
        <authorList>
            <consortium name="RefSeq"/>
        </authorList>
    </citation>
    <scope>IDENTIFICATION</scope>
</reference>
<name>A0A6I9WWB8_9HYME</name>
<sequence length="79" mass="8430">MKITSRAAVRGFPAPAVLLAVLVWCHCVCTTAYARSHRSKSVDDDNGTVPVAACDLVRPFFDTKNITLVPAAADSPKSK</sequence>
<dbReference type="RefSeq" id="XP_011646963.1">
    <property type="nucleotide sequence ID" value="XM_011648661.1"/>
</dbReference>
<evidence type="ECO:0000313" key="3">
    <source>
        <dbReference type="RefSeq" id="XP_011646963.1"/>
    </source>
</evidence>
<organism evidence="2 3">
    <name type="scientific">Pogonomyrmex barbatus</name>
    <name type="common">red harvester ant</name>
    <dbReference type="NCBI Taxonomy" id="144034"/>
    <lineage>
        <taxon>Eukaryota</taxon>
        <taxon>Metazoa</taxon>
        <taxon>Ecdysozoa</taxon>
        <taxon>Arthropoda</taxon>
        <taxon>Hexapoda</taxon>
        <taxon>Insecta</taxon>
        <taxon>Pterygota</taxon>
        <taxon>Neoptera</taxon>
        <taxon>Endopterygota</taxon>
        <taxon>Hymenoptera</taxon>
        <taxon>Apocrita</taxon>
        <taxon>Aculeata</taxon>
        <taxon>Formicoidea</taxon>
        <taxon>Formicidae</taxon>
        <taxon>Myrmicinae</taxon>
        <taxon>Pogonomyrmex</taxon>
    </lineage>
</organism>
<feature type="signal peptide" evidence="1">
    <location>
        <begin position="1"/>
        <end position="34"/>
    </location>
</feature>
<dbReference type="Proteomes" id="UP000504615">
    <property type="component" value="Unplaced"/>
</dbReference>
<keyword evidence="2" id="KW-1185">Reference proteome</keyword>
<evidence type="ECO:0000256" key="1">
    <source>
        <dbReference type="SAM" id="SignalP"/>
    </source>
</evidence>
<dbReference type="GeneID" id="105433368"/>
<feature type="chain" id="PRO_5026999103" evidence="1">
    <location>
        <begin position="35"/>
        <end position="79"/>
    </location>
</feature>
<dbReference type="AlphaFoldDB" id="A0A6I9WWB8"/>